<comment type="caution">
    <text evidence="2">The sequence shown here is derived from an EMBL/GenBank/DDBJ whole genome shotgun (WGS) entry which is preliminary data.</text>
</comment>
<dbReference type="InterPro" id="IPR006190">
    <property type="entry name" value="SAF_AFP_Neu5Ac"/>
</dbReference>
<dbReference type="PANTHER" id="PTHR42966:SF1">
    <property type="entry name" value="SIALIC ACID SYNTHASE"/>
    <property type="match status" value="1"/>
</dbReference>
<keyword evidence="3" id="KW-1185">Reference proteome</keyword>
<dbReference type="InterPro" id="IPR036732">
    <property type="entry name" value="AFP_Neu5c_C_sf"/>
</dbReference>
<dbReference type="SUPFAM" id="SSF51269">
    <property type="entry name" value="AFP III-like domain"/>
    <property type="match status" value="1"/>
</dbReference>
<gene>
    <name evidence="2" type="primary">neuB</name>
    <name evidence="2" type="ORF">GCM10009114_22020</name>
</gene>
<dbReference type="Gene3D" id="3.90.1210.10">
    <property type="entry name" value="Antifreeze-like/N-acetylneuraminic acid synthase C-terminal domain"/>
    <property type="match status" value="1"/>
</dbReference>
<organism evidence="2 3">
    <name type="scientific">Aliiglaciecola litoralis</name>
    <dbReference type="NCBI Taxonomy" id="582857"/>
    <lineage>
        <taxon>Bacteria</taxon>
        <taxon>Pseudomonadati</taxon>
        <taxon>Pseudomonadota</taxon>
        <taxon>Gammaproteobacteria</taxon>
        <taxon>Alteromonadales</taxon>
        <taxon>Alteromonadaceae</taxon>
        <taxon>Aliiglaciecola</taxon>
    </lineage>
</organism>
<dbReference type="InterPro" id="IPR013785">
    <property type="entry name" value="Aldolase_TIM"/>
</dbReference>
<dbReference type="Proteomes" id="UP001500359">
    <property type="component" value="Unassembled WGS sequence"/>
</dbReference>
<evidence type="ECO:0000259" key="1">
    <source>
        <dbReference type="PROSITE" id="PS50844"/>
    </source>
</evidence>
<dbReference type="EMBL" id="BAAAFD010000005">
    <property type="protein sequence ID" value="GAA0857193.1"/>
    <property type="molecule type" value="Genomic_DNA"/>
</dbReference>
<evidence type="ECO:0000313" key="2">
    <source>
        <dbReference type="EMBL" id="GAA0857193.1"/>
    </source>
</evidence>
<dbReference type="CDD" id="cd11615">
    <property type="entry name" value="SAF_NeuB_like"/>
    <property type="match status" value="1"/>
</dbReference>
<sequence>MAVKIIAEAGVNHNGDIALAYKLIDAAKKAGADAVKFQTFTATDLVTAEAQQCDYQARNTQRVETQLAMLQRLELSRASHIELQQYCQKIGIEFLSSAFDSSSLCFLVDELNLNTLKIASGEITNGPFLLEHARTGCDLIISTGMSTLQEVQQALAVLAFGLTYSDDQQPCIKAFNEAFNSSEGQRLLKQKVTVLHCTTEYPAPMGDINLRAMDTLRDTFDLAVGYSDHSEGIAVSIAAVARDAQVIEKHFTLDKNMSGPDHKASLDPAELTTMVNAIRAIELALGDGVKKPFDAELQNQQHARKSLVCKSDIKRGDIFSSENVTVKRPGDGMSPSLYWQLLGKTATRDYLPGHKICESS</sequence>
<protein>
    <submittedName>
        <fullName evidence="2">N-acetylneuraminate synthase</fullName>
    </submittedName>
</protein>
<name>A0ABN1LKB5_9ALTE</name>
<dbReference type="InterPro" id="IPR051690">
    <property type="entry name" value="PseI-like"/>
</dbReference>
<feature type="domain" description="AFP-like" evidence="1">
    <location>
        <begin position="306"/>
        <end position="360"/>
    </location>
</feature>
<dbReference type="Pfam" id="PF08666">
    <property type="entry name" value="SAF"/>
    <property type="match status" value="1"/>
</dbReference>
<dbReference type="SUPFAM" id="SSF51569">
    <property type="entry name" value="Aldolase"/>
    <property type="match status" value="1"/>
</dbReference>
<accession>A0ABN1LKB5</accession>
<dbReference type="InterPro" id="IPR013132">
    <property type="entry name" value="PseI/NeuA/B-like_N"/>
</dbReference>
<reference evidence="2 3" key="1">
    <citation type="journal article" date="2019" name="Int. J. Syst. Evol. Microbiol.">
        <title>The Global Catalogue of Microorganisms (GCM) 10K type strain sequencing project: providing services to taxonomists for standard genome sequencing and annotation.</title>
        <authorList>
            <consortium name="The Broad Institute Genomics Platform"/>
            <consortium name="The Broad Institute Genome Sequencing Center for Infectious Disease"/>
            <person name="Wu L."/>
            <person name="Ma J."/>
        </authorList>
    </citation>
    <scope>NUCLEOTIDE SEQUENCE [LARGE SCALE GENOMIC DNA]</scope>
    <source>
        <strain evidence="2 3">JCM 15896</strain>
    </source>
</reference>
<dbReference type="RefSeq" id="WP_343859885.1">
    <property type="nucleotide sequence ID" value="NZ_BAAAFD010000005.1"/>
</dbReference>
<dbReference type="InterPro" id="IPR057736">
    <property type="entry name" value="SAF_PseI/NeuA/NeuB"/>
</dbReference>
<dbReference type="NCBIfam" id="TIGR03569">
    <property type="entry name" value="NeuB_NnaB"/>
    <property type="match status" value="1"/>
</dbReference>
<dbReference type="InterPro" id="IPR020007">
    <property type="entry name" value="NeuB/NeuA"/>
</dbReference>
<evidence type="ECO:0000313" key="3">
    <source>
        <dbReference type="Proteomes" id="UP001500359"/>
    </source>
</evidence>
<proteinExistence type="predicted"/>
<dbReference type="Pfam" id="PF03102">
    <property type="entry name" value="NeuB"/>
    <property type="match status" value="1"/>
</dbReference>
<dbReference type="PROSITE" id="PS50844">
    <property type="entry name" value="AFP_LIKE"/>
    <property type="match status" value="1"/>
</dbReference>
<dbReference type="Gene3D" id="3.20.20.70">
    <property type="entry name" value="Aldolase class I"/>
    <property type="match status" value="1"/>
</dbReference>
<dbReference type="InterPro" id="IPR013974">
    <property type="entry name" value="SAF"/>
</dbReference>
<dbReference type="PANTHER" id="PTHR42966">
    <property type="entry name" value="N-ACETYLNEURAMINATE SYNTHASE"/>
    <property type="match status" value="1"/>
</dbReference>